<evidence type="ECO:0000256" key="2">
    <source>
        <dbReference type="ARBA" id="ARBA00010214"/>
    </source>
</evidence>
<evidence type="ECO:0000256" key="4">
    <source>
        <dbReference type="ARBA" id="ARBA00022630"/>
    </source>
</evidence>
<keyword evidence="4" id="KW-0285">Flavoprotein</keyword>
<name>A0ABQ4K7L8_9BACI</name>
<dbReference type="PANTHER" id="PTHR22749:SF6">
    <property type="entry name" value="RIBOFLAVIN KINASE"/>
    <property type="match status" value="1"/>
</dbReference>
<evidence type="ECO:0000313" key="13">
    <source>
        <dbReference type="EMBL" id="GIN21165.1"/>
    </source>
</evidence>
<dbReference type="EMBL" id="BOQT01000007">
    <property type="protein sequence ID" value="GIN21165.1"/>
    <property type="molecule type" value="Genomic_DNA"/>
</dbReference>
<evidence type="ECO:0000256" key="1">
    <source>
        <dbReference type="ARBA" id="ARBA00004726"/>
    </source>
</evidence>
<evidence type="ECO:0000256" key="5">
    <source>
        <dbReference type="ARBA" id="ARBA00022643"/>
    </source>
</evidence>
<sequence>METVYIKGLLHEKALTNEPCVMALGFFDGVHLGHRKLIETAREIAEQKNLTLTVMTFFPHPSNVLPAKQKINRYLSPLDVKKEIFKELGVKKLFIVTFNHEFAKLEPTDFVQKYICGLNCKHVVAGFDFTYGYQGLGNMETIKEDGCGEFDVTVVSKEMYKYIKISSTKIRELLNGGAVEAVPHFLGNFYSTYGQIESESYDLKNQKTVVKVSFKDDFMLPQKGTYLVGLKTEQYIFDGICILSENTSDIHTIHVHSRERLNLNSTLMIQWISELETLSKAEEDKTAEKDQMVVLVP</sequence>
<dbReference type="InterPro" id="IPR023468">
    <property type="entry name" value="Riboflavin_kinase"/>
</dbReference>
<evidence type="ECO:0000256" key="7">
    <source>
        <dbReference type="ARBA" id="ARBA00022695"/>
    </source>
</evidence>
<dbReference type="Proteomes" id="UP000680279">
    <property type="component" value="Unassembled WGS sequence"/>
</dbReference>
<keyword evidence="7" id="KW-0548">Nucleotidyltransferase</keyword>
<keyword evidence="8" id="KW-0547">Nucleotide-binding</keyword>
<dbReference type="InterPro" id="IPR004821">
    <property type="entry name" value="Cyt_trans-like"/>
</dbReference>
<gene>
    <name evidence="13" type="ORF">J1TS3_22990</name>
</gene>
<dbReference type="CDD" id="cd02064">
    <property type="entry name" value="FAD_synthetase_N"/>
    <property type="match status" value="1"/>
</dbReference>
<keyword evidence="14" id="KW-1185">Reference proteome</keyword>
<dbReference type="InterPro" id="IPR014729">
    <property type="entry name" value="Rossmann-like_a/b/a_fold"/>
</dbReference>
<feature type="domain" description="FAD synthetase" evidence="12">
    <location>
        <begin position="16"/>
        <end position="169"/>
    </location>
</feature>
<accession>A0ABQ4K7L8</accession>
<dbReference type="Gene3D" id="3.40.50.620">
    <property type="entry name" value="HUPs"/>
    <property type="match status" value="1"/>
</dbReference>
<dbReference type="NCBIfam" id="TIGR00125">
    <property type="entry name" value="cyt_tran_rel"/>
    <property type="match status" value="1"/>
</dbReference>
<protein>
    <recommendedName>
        <fullName evidence="3">FAD synthase</fullName>
        <ecNumber evidence="3">2.7.7.2</ecNumber>
    </recommendedName>
</protein>
<keyword evidence="6" id="KW-0808">Transferase</keyword>
<dbReference type="Pfam" id="PF06574">
    <property type="entry name" value="FAD_syn"/>
    <property type="match status" value="1"/>
</dbReference>
<evidence type="ECO:0000256" key="3">
    <source>
        <dbReference type="ARBA" id="ARBA00012393"/>
    </source>
</evidence>
<evidence type="ECO:0000256" key="10">
    <source>
        <dbReference type="ARBA" id="ARBA00022840"/>
    </source>
</evidence>
<keyword evidence="9" id="KW-0274">FAD</keyword>
<dbReference type="InterPro" id="IPR015864">
    <property type="entry name" value="FAD_synthase"/>
</dbReference>
<organism evidence="13 14">
    <name type="scientific">Siminovitchia fordii</name>
    <dbReference type="NCBI Taxonomy" id="254759"/>
    <lineage>
        <taxon>Bacteria</taxon>
        <taxon>Bacillati</taxon>
        <taxon>Bacillota</taxon>
        <taxon>Bacilli</taxon>
        <taxon>Bacillales</taxon>
        <taxon>Bacillaceae</taxon>
        <taxon>Siminovitchia</taxon>
    </lineage>
</organism>
<reference evidence="13 14" key="1">
    <citation type="submission" date="2021-03" db="EMBL/GenBank/DDBJ databases">
        <title>Antimicrobial resistance genes in bacteria isolated from Japanese honey, and their potential for conferring macrolide and lincosamide resistance in the American foulbrood pathogen Paenibacillus larvae.</title>
        <authorList>
            <person name="Okamoto M."/>
            <person name="Kumagai M."/>
            <person name="Kanamori H."/>
            <person name="Takamatsu D."/>
        </authorList>
    </citation>
    <scope>NUCLEOTIDE SEQUENCE [LARGE SCALE GENOMIC DNA]</scope>
    <source>
        <strain evidence="13 14">J1TS3</strain>
    </source>
</reference>
<evidence type="ECO:0000256" key="11">
    <source>
        <dbReference type="ARBA" id="ARBA00049494"/>
    </source>
</evidence>
<dbReference type="SUPFAM" id="SSF52374">
    <property type="entry name" value="Nucleotidylyl transferase"/>
    <property type="match status" value="1"/>
</dbReference>
<proteinExistence type="inferred from homology"/>
<comment type="catalytic activity">
    <reaction evidence="11">
        <text>FMN + ATP + H(+) = FAD + diphosphate</text>
        <dbReference type="Rhea" id="RHEA:17237"/>
        <dbReference type="ChEBI" id="CHEBI:15378"/>
        <dbReference type="ChEBI" id="CHEBI:30616"/>
        <dbReference type="ChEBI" id="CHEBI:33019"/>
        <dbReference type="ChEBI" id="CHEBI:57692"/>
        <dbReference type="ChEBI" id="CHEBI:58210"/>
        <dbReference type="EC" id="2.7.7.2"/>
    </reaction>
</comment>
<evidence type="ECO:0000313" key="14">
    <source>
        <dbReference type="Proteomes" id="UP000680279"/>
    </source>
</evidence>
<comment type="pathway">
    <text evidence="1">Cofactor biosynthesis; FAD biosynthesis; FAD from FMN: step 1/1.</text>
</comment>
<evidence type="ECO:0000256" key="6">
    <source>
        <dbReference type="ARBA" id="ARBA00022679"/>
    </source>
</evidence>
<evidence type="ECO:0000256" key="8">
    <source>
        <dbReference type="ARBA" id="ARBA00022741"/>
    </source>
</evidence>
<evidence type="ECO:0000256" key="9">
    <source>
        <dbReference type="ARBA" id="ARBA00022827"/>
    </source>
</evidence>
<dbReference type="EC" id="2.7.7.2" evidence="3"/>
<comment type="similarity">
    <text evidence="2">Belongs to the RibF family.</text>
</comment>
<keyword evidence="10" id="KW-0067">ATP-binding</keyword>
<dbReference type="PANTHER" id="PTHR22749">
    <property type="entry name" value="RIBOFLAVIN KINASE/FMN ADENYLYLTRANSFERASE"/>
    <property type="match status" value="1"/>
</dbReference>
<evidence type="ECO:0000259" key="12">
    <source>
        <dbReference type="Pfam" id="PF06574"/>
    </source>
</evidence>
<keyword evidence="5" id="KW-0288">FMN</keyword>
<comment type="caution">
    <text evidence="13">The sequence shown here is derived from an EMBL/GenBank/DDBJ whole genome shotgun (WGS) entry which is preliminary data.</text>
</comment>
<dbReference type="RefSeq" id="WP_212963029.1">
    <property type="nucleotide sequence ID" value="NZ_BOQT01000007.1"/>
</dbReference>